<protein>
    <recommendedName>
        <fullName evidence="3">J domain-containing protein</fullName>
    </recommendedName>
</protein>
<dbReference type="PANTHER" id="PTHR45295">
    <property type="entry name" value="CHAPERONE PROTEIN DNAJ C76, CHLOROPLASTIC"/>
    <property type="match status" value="1"/>
</dbReference>
<keyword evidence="2" id="KW-0472">Membrane</keyword>
<dbReference type="InterPro" id="IPR001623">
    <property type="entry name" value="DnaJ_domain"/>
</dbReference>
<sequence length="636" mass="69149">MGTAPLLNSRSCSIAVKLRPAAPARAIQLSVKCPPLGACGQLFINRAVPLSGARITQQNARRRSLRVFAVAGGVRKARPSHGYDYYELLGVGPAADAVQVKQAYRWLQKRCHPDVAGDQLGHDMAVLLNEAYSILSDEQLRAAYDQTRVMWIEDDAYTGQPLHSTWHGHPDEQQAVFVDETSCVGCLNCALIASETFAIENKYGRARCLRQWANDERTISDAIASCPVSCIHLVERQKLPALEYVMAQLPRHGVGVEVHSGGGLKRGNVDVFQATERFLTKRERRAKNGPVAEEETPAQKAARRRAAEAIQATQSLRGMDLSWFMGQQIDDRPRNRASDYRGAADSTTQALVWVSAKEAQAAAAASDWAKAYSSGGRETDRETVDYKYFGEGVLGEEEDRLRSDPLPYYAPDGVADVEGHRPSDALKALQEAAARRQGGAEEPRQSAEADGLEDEYWQAPKVRAPNPAERITPAGSVFEYSAAGQGVKRRVSFAKAHAMSNVVGQRVDTGARQGAESRAPEGVNSFQESLQRRAGSEWLSRVPALVALFQAVRVGLTFEEVAEATSFAAHELNPISEVMLAANTGMVPRMLFSGVAWYTIAAAGCALLAGALAVADETRVLNTKGETENDDNARSE</sequence>
<accession>A0A1Y1ICR6</accession>
<dbReference type="Pfam" id="PF13370">
    <property type="entry name" value="Fer4_13"/>
    <property type="match status" value="1"/>
</dbReference>
<keyword evidence="2" id="KW-0812">Transmembrane</keyword>
<gene>
    <name evidence="4" type="ORF">KFL_003400120</name>
</gene>
<feature type="transmembrane region" description="Helical" evidence="2">
    <location>
        <begin position="595"/>
        <end position="615"/>
    </location>
</feature>
<proteinExistence type="predicted"/>
<evidence type="ECO:0000313" key="5">
    <source>
        <dbReference type="Proteomes" id="UP000054558"/>
    </source>
</evidence>
<dbReference type="Pfam" id="PF00226">
    <property type="entry name" value="DnaJ"/>
    <property type="match status" value="1"/>
</dbReference>
<evidence type="ECO:0000256" key="1">
    <source>
        <dbReference type="SAM" id="MobiDB-lite"/>
    </source>
</evidence>
<dbReference type="AlphaFoldDB" id="A0A1Y1ICR6"/>
<dbReference type="InterPro" id="IPR036869">
    <property type="entry name" value="J_dom_sf"/>
</dbReference>
<dbReference type="PROSITE" id="PS50076">
    <property type="entry name" value="DNAJ_2"/>
    <property type="match status" value="1"/>
</dbReference>
<keyword evidence="2" id="KW-1133">Transmembrane helix</keyword>
<feature type="region of interest" description="Disordered" evidence="1">
    <location>
        <begin position="283"/>
        <end position="305"/>
    </location>
</feature>
<dbReference type="Proteomes" id="UP000054558">
    <property type="component" value="Unassembled WGS sequence"/>
</dbReference>
<feature type="region of interest" description="Disordered" evidence="1">
    <location>
        <begin position="430"/>
        <end position="453"/>
    </location>
</feature>
<name>A0A1Y1ICR6_KLENI</name>
<dbReference type="SMART" id="SM00271">
    <property type="entry name" value="DnaJ"/>
    <property type="match status" value="1"/>
</dbReference>
<dbReference type="STRING" id="105231.A0A1Y1ICR6"/>
<keyword evidence="5" id="KW-1185">Reference proteome</keyword>
<dbReference type="Gene3D" id="1.10.287.110">
    <property type="entry name" value="DnaJ domain"/>
    <property type="match status" value="1"/>
</dbReference>
<feature type="domain" description="J" evidence="3">
    <location>
        <begin position="84"/>
        <end position="148"/>
    </location>
</feature>
<dbReference type="SUPFAM" id="SSF54862">
    <property type="entry name" value="4Fe-4S ferredoxins"/>
    <property type="match status" value="1"/>
</dbReference>
<dbReference type="PANTHER" id="PTHR45295:SF1">
    <property type="entry name" value="CHAPERONE PROTEIN DNAJ C76, CHLOROPLASTIC"/>
    <property type="match status" value="1"/>
</dbReference>
<feature type="compositionally biased region" description="Basic and acidic residues" evidence="1">
    <location>
        <begin position="438"/>
        <end position="447"/>
    </location>
</feature>
<organism evidence="4 5">
    <name type="scientific">Klebsormidium nitens</name>
    <name type="common">Green alga</name>
    <name type="synonym">Ulothrix nitens</name>
    <dbReference type="NCBI Taxonomy" id="105231"/>
    <lineage>
        <taxon>Eukaryota</taxon>
        <taxon>Viridiplantae</taxon>
        <taxon>Streptophyta</taxon>
        <taxon>Klebsormidiophyceae</taxon>
        <taxon>Klebsormidiales</taxon>
        <taxon>Klebsormidiaceae</taxon>
        <taxon>Klebsormidium</taxon>
    </lineage>
</organism>
<dbReference type="CDD" id="cd06257">
    <property type="entry name" value="DnaJ"/>
    <property type="match status" value="1"/>
</dbReference>
<dbReference type="EMBL" id="DF237289">
    <property type="protein sequence ID" value="GAQ87239.1"/>
    <property type="molecule type" value="Genomic_DNA"/>
</dbReference>
<reference evidence="4 5" key="1">
    <citation type="journal article" date="2014" name="Nat. Commun.">
        <title>Klebsormidium flaccidum genome reveals primary factors for plant terrestrial adaptation.</title>
        <authorList>
            <person name="Hori K."/>
            <person name="Maruyama F."/>
            <person name="Fujisawa T."/>
            <person name="Togashi T."/>
            <person name="Yamamoto N."/>
            <person name="Seo M."/>
            <person name="Sato S."/>
            <person name="Yamada T."/>
            <person name="Mori H."/>
            <person name="Tajima N."/>
            <person name="Moriyama T."/>
            <person name="Ikeuchi M."/>
            <person name="Watanabe M."/>
            <person name="Wada H."/>
            <person name="Kobayashi K."/>
            <person name="Saito M."/>
            <person name="Masuda T."/>
            <person name="Sasaki-Sekimoto Y."/>
            <person name="Mashiguchi K."/>
            <person name="Awai K."/>
            <person name="Shimojima M."/>
            <person name="Masuda S."/>
            <person name="Iwai M."/>
            <person name="Nobusawa T."/>
            <person name="Narise T."/>
            <person name="Kondo S."/>
            <person name="Saito H."/>
            <person name="Sato R."/>
            <person name="Murakawa M."/>
            <person name="Ihara Y."/>
            <person name="Oshima-Yamada Y."/>
            <person name="Ohtaka K."/>
            <person name="Satoh M."/>
            <person name="Sonobe K."/>
            <person name="Ishii M."/>
            <person name="Ohtani R."/>
            <person name="Kanamori-Sato M."/>
            <person name="Honoki R."/>
            <person name="Miyazaki D."/>
            <person name="Mochizuki H."/>
            <person name="Umetsu J."/>
            <person name="Higashi K."/>
            <person name="Shibata D."/>
            <person name="Kamiya Y."/>
            <person name="Sato N."/>
            <person name="Nakamura Y."/>
            <person name="Tabata S."/>
            <person name="Ida S."/>
            <person name="Kurokawa K."/>
            <person name="Ohta H."/>
        </authorList>
    </citation>
    <scope>NUCLEOTIDE SEQUENCE [LARGE SCALE GENOMIC DNA]</scope>
    <source>
        <strain evidence="4 5">NIES-2285</strain>
    </source>
</reference>
<dbReference type="OrthoDB" id="376357at2759"/>
<dbReference type="PRINTS" id="PR00625">
    <property type="entry name" value="JDOMAIN"/>
</dbReference>
<evidence type="ECO:0000313" key="4">
    <source>
        <dbReference type="EMBL" id="GAQ87239.1"/>
    </source>
</evidence>
<evidence type="ECO:0000256" key="2">
    <source>
        <dbReference type="SAM" id="Phobius"/>
    </source>
</evidence>
<evidence type="ECO:0000259" key="3">
    <source>
        <dbReference type="PROSITE" id="PS50076"/>
    </source>
</evidence>
<dbReference type="Gene3D" id="3.30.70.20">
    <property type="match status" value="1"/>
</dbReference>
<dbReference type="SUPFAM" id="SSF46565">
    <property type="entry name" value="Chaperone J-domain"/>
    <property type="match status" value="1"/>
</dbReference>